<evidence type="ECO:0000313" key="2">
    <source>
        <dbReference type="Proteomes" id="UP001054837"/>
    </source>
</evidence>
<protein>
    <submittedName>
        <fullName evidence="1">Uncharacterized protein</fullName>
    </submittedName>
</protein>
<reference evidence="1 2" key="1">
    <citation type="submission" date="2021-06" db="EMBL/GenBank/DDBJ databases">
        <title>Caerostris darwini draft genome.</title>
        <authorList>
            <person name="Kono N."/>
            <person name="Arakawa K."/>
        </authorList>
    </citation>
    <scope>NUCLEOTIDE SEQUENCE [LARGE SCALE GENOMIC DNA]</scope>
</reference>
<accession>A0AAV4QN03</accession>
<evidence type="ECO:0000313" key="1">
    <source>
        <dbReference type="EMBL" id="GIY10570.1"/>
    </source>
</evidence>
<organism evidence="1 2">
    <name type="scientific">Caerostris darwini</name>
    <dbReference type="NCBI Taxonomy" id="1538125"/>
    <lineage>
        <taxon>Eukaryota</taxon>
        <taxon>Metazoa</taxon>
        <taxon>Ecdysozoa</taxon>
        <taxon>Arthropoda</taxon>
        <taxon>Chelicerata</taxon>
        <taxon>Arachnida</taxon>
        <taxon>Araneae</taxon>
        <taxon>Araneomorphae</taxon>
        <taxon>Entelegynae</taxon>
        <taxon>Araneoidea</taxon>
        <taxon>Araneidae</taxon>
        <taxon>Caerostris</taxon>
    </lineage>
</organism>
<comment type="caution">
    <text evidence="1">The sequence shown here is derived from an EMBL/GenBank/DDBJ whole genome shotgun (WGS) entry which is preliminary data.</text>
</comment>
<dbReference type="AlphaFoldDB" id="A0AAV4QN03"/>
<proteinExistence type="predicted"/>
<gene>
    <name evidence="1" type="ORF">CDAR_91851</name>
</gene>
<dbReference type="Proteomes" id="UP001054837">
    <property type="component" value="Unassembled WGS sequence"/>
</dbReference>
<name>A0AAV4QN03_9ARAC</name>
<keyword evidence="2" id="KW-1185">Reference proteome</keyword>
<sequence length="119" mass="13464">MLPKDVKSMLPKEVIQAIKGFTHGSKRCHKDDATKGFTNATKRILPKEAIQATKGFHKDDATEEFKHATKGCKKDAAKGSNLCYQWFQTSTTDCHVKYLYELPLSHLVSESKDWNGHIQ</sequence>
<dbReference type="EMBL" id="BPLQ01004772">
    <property type="protein sequence ID" value="GIY10570.1"/>
    <property type="molecule type" value="Genomic_DNA"/>
</dbReference>